<reference evidence="7" key="1">
    <citation type="journal article" date="2021" name="Sci. Rep.">
        <title>Diploid genomic architecture of Nitzschia inconspicua, an elite biomass production diatom.</title>
        <authorList>
            <person name="Oliver A."/>
            <person name="Podell S."/>
            <person name="Pinowska A."/>
            <person name="Traller J.C."/>
            <person name="Smith S.R."/>
            <person name="McClure R."/>
            <person name="Beliaev A."/>
            <person name="Bohutskyi P."/>
            <person name="Hill E.A."/>
            <person name="Rabines A."/>
            <person name="Zheng H."/>
            <person name="Allen L.Z."/>
            <person name="Kuo A."/>
            <person name="Grigoriev I.V."/>
            <person name="Allen A.E."/>
            <person name="Hazlebeck D."/>
            <person name="Allen E.E."/>
        </authorList>
    </citation>
    <scope>NUCLEOTIDE SEQUENCE</scope>
    <source>
        <strain evidence="7">Hildebrandi</strain>
    </source>
</reference>
<dbReference type="GO" id="GO:0019898">
    <property type="term" value="C:extrinsic component of membrane"/>
    <property type="evidence" value="ECO:0007669"/>
    <property type="project" value="InterPro"/>
</dbReference>
<reference evidence="7" key="2">
    <citation type="submission" date="2021-04" db="EMBL/GenBank/DDBJ databases">
        <authorList>
            <person name="Podell S."/>
        </authorList>
    </citation>
    <scope>NUCLEOTIDE SEQUENCE</scope>
    <source>
        <strain evidence="7">Hildebrandi</strain>
    </source>
</reference>
<dbReference type="GO" id="GO:0009523">
    <property type="term" value="C:photosystem II"/>
    <property type="evidence" value="ECO:0007669"/>
    <property type="project" value="InterPro"/>
</dbReference>
<keyword evidence="3" id="KW-0793">Thylakoid</keyword>
<gene>
    <name evidence="7" type="ORF">IV203_000246</name>
    <name evidence="8" type="ORF">IV203_036811</name>
</gene>
<dbReference type="EMBL" id="JAGRRH010000013">
    <property type="protein sequence ID" value="KAG7361710.1"/>
    <property type="molecule type" value="Genomic_DNA"/>
</dbReference>
<organism evidence="7 9">
    <name type="scientific">Nitzschia inconspicua</name>
    <dbReference type="NCBI Taxonomy" id="303405"/>
    <lineage>
        <taxon>Eukaryota</taxon>
        <taxon>Sar</taxon>
        <taxon>Stramenopiles</taxon>
        <taxon>Ochrophyta</taxon>
        <taxon>Bacillariophyta</taxon>
        <taxon>Bacillariophyceae</taxon>
        <taxon>Bacillariophycidae</taxon>
        <taxon>Bacillariales</taxon>
        <taxon>Bacillariaceae</taxon>
        <taxon>Nitzschia</taxon>
    </lineage>
</organism>
<comment type="caution">
    <text evidence="7">The sequence shown here is derived from an EMBL/GenBank/DDBJ whole genome shotgun (WGS) entry which is preliminary data.</text>
</comment>
<accession>A0A9K3L650</accession>
<dbReference type="EMBL" id="JAGRRH010000015">
    <property type="protein sequence ID" value="KAG7355560.1"/>
    <property type="molecule type" value="Genomic_DNA"/>
</dbReference>
<keyword evidence="9" id="KW-1185">Reference proteome</keyword>
<evidence type="ECO:0000313" key="7">
    <source>
        <dbReference type="EMBL" id="KAG7355560.1"/>
    </source>
</evidence>
<name>A0A9K3L650_9STRA</name>
<dbReference type="InterPro" id="IPR010527">
    <property type="entry name" value="PSII_PsbU"/>
</dbReference>
<keyword evidence="6" id="KW-0732">Signal</keyword>
<feature type="chain" id="PRO_5039882939" description="Photosystem II 12 kDa extrinsic protein" evidence="6">
    <location>
        <begin position="17"/>
        <end position="152"/>
    </location>
</feature>
<proteinExistence type="inferred from homology"/>
<evidence type="ECO:0000313" key="9">
    <source>
        <dbReference type="Proteomes" id="UP000693970"/>
    </source>
</evidence>
<dbReference type="OrthoDB" id="191591at2759"/>
<keyword evidence="4" id="KW-0472">Membrane</keyword>
<evidence type="ECO:0000256" key="2">
    <source>
        <dbReference type="ARBA" id="ARBA00010827"/>
    </source>
</evidence>
<feature type="signal peptide" evidence="6">
    <location>
        <begin position="1"/>
        <end position="16"/>
    </location>
</feature>
<dbReference type="GO" id="GO:0042549">
    <property type="term" value="P:photosystem II stabilization"/>
    <property type="evidence" value="ECO:0007669"/>
    <property type="project" value="InterPro"/>
</dbReference>
<dbReference type="AlphaFoldDB" id="A0A9K3L650"/>
<protein>
    <recommendedName>
        <fullName evidence="5">Photosystem II 12 kDa extrinsic protein</fullName>
    </recommendedName>
</protein>
<sequence length="152" mass="17136">MRTPFLLLCCLAWTAAFAPLQRVVHLKSTRLGVVSRRDAMGVIAAGALFPEIAHAFSQQLDDYAFEPQQQATDGKWDLNSAFVADYKYFPGMFPTSAGKIASHGPYEKVSDIYKIPGLTDNDIKNFKKYEKYFTVNPPGRSFYERINNRVST</sequence>
<evidence type="ECO:0000256" key="1">
    <source>
        <dbReference type="ARBA" id="ARBA00004170"/>
    </source>
</evidence>
<evidence type="ECO:0000256" key="3">
    <source>
        <dbReference type="ARBA" id="ARBA00023078"/>
    </source>
</evidence>
<dbReference type="GO" id="GO:0015979">
    <property type="term" value="P:photosynthesis"/>
    <property type="evidence" value="ECO:0007669"/>
    <property type="project" value="InterPro"/>
</dbReference>
<dbReference type="Proteomes" id="UP000693970">
    <property type="component" value="Unassembled WGS sequence"/>
</dbReference>
<evidence type="ECO:0000313" key="8">
    <source>
        <dbReference type="EMBL" id="KAG7361710.1"/>
    </source>
</evidence>
<comment type="similarity">
    <text evidence="2">Belongs to the PsbU family.</text>
</comment>
<comment type="subcellular location">
    <subcellularLocation>
        <location evidence="1">Membrane</location>
        <topology evidence="1">Peripheral membrane protein</topology>
    </subcellularLocation>
</comment>
<evidence type="ECO:0000256" key="6">
    <source>
        <dbReference type="SAM" id="SignalP"/>
    </source>
</evidence>
<evidence type="ECO:0000256" key="4">
    <source>
        <dbReference type="ARBA" id="ARBA00023136"/>
    </source>
</evidence>
<dbReference type="Pfam" id="PF06514">
    <property type="entry name" value="PsbU"/>
    <property type="match status" value="1"/>
</dbReference>
<evidence type="ECO:0000256" key="5">
    <source>
        <dbReference type="ARBA" id="ARBA00043089"/>
    </source>
</evidence>